<gene>
    <name evidence="1" type="ORF">ANN_07222</name>
</gene>
<dbReference type="EMBL" id="JAJSOF020000011">
    <property type="protein sequence ID" value="KAJ4445417.1"/>
    <property type="molecule type" value="Genomic_DNA"/>
</dbReference>
<accession>A0ABQ8THM4</accession>
<organism evidence="1 2">
    <name type="scientific">Periplaneta americana</name>
    <name type="common">American cockroach</name>
    <name type="synonym">Blatta americana</name>
    <dbReference type="NCBI Taxonomy" id="6978"/>
    <lineage>
        <taxon>Eukaryota</taxon>
        <taxon>Metazoa</taxon>
        <taxon>Ecdysozoa</taxon>
        <taxon>Arthropoda</taxon>
        <taxon>Hexapoda</taxon>
        <taxon>Insecta</taxon>
        <taxon>Pterygota</taxon>
        <taxon>Neoptera</taxon>
        <taxon>Polyneoptera</taxon>
        <taxon>Dictyoptera</taxon>
        <taxon>Blattodea</taxon>
        <taxon>Blattoidea</taxon>
        <taxon>Blattidae</taxon>
        <taxon>Blattinae</taxon>
        <taxon>Periplaneta</taxon>
    </lineage>
</organism>
<sequence>MLSRMCKEVLVIEKFTFSFHKNLADEVQRWKCTTRGCKAYFKRNSAHEMFDKHLEHNHTHLDESVLRRKTISNNLKRKAQDRLHERPAKLIRSELEPADLEVLTAHDVNVIRKNIHYARSKCLPKLPKSIQEAQDALDTYDIKMMKG</sequence>
<dbReference type="Proteomes" id="UP001148838">
    <property type="component" value="Unassembled WGS sequence"/>
</dbReference>
<proteinExistence type="predicted"/>
<comment type="caution">
    <text evidence="1">The sequence shown here is derived from an EMBL/GenBank/DDBJ whole genome shotgun (WGS) entry which is preliminary data.</text>
</comment>
<reference evidence="1 2" key="1">
    <citation type="journal article" date="2022" name="Allergy">
        <title>Genome assembly and annotation of Periplaneta americana reveal a comprehensive cockroach allergen profile.</title>
        <authorList>
            <person name="Wang L."/>
            <person name="Xiong Q."/>
            <person name="Saelim N."/>
            <person name="Wang L."/>
            <person name="Nong W."/>
            <person name="Wan A.T."/>
            <person name="Shi M."/>
            <person name="Liu X."/>
            <person name="Cao Q."/>
            <person name="Hui J.H.L."/>
            <person name="Sookrung N."/>
            <person name="Leung T.F."/>
            <person name="Tungtrongchitr A."/>
            <person name="Tsui S.K.W."/>
        </authorList>
    </citation>
    <scope>NUCLEOTIDE SEQUENCE [LARGE SCALE GENOMIC DNA]</scope>
    <source>
        <strain evidence="1">PWHHKU_190912</strain>
    </source>
</reference>
<name>A0ABQ8THM4_PERAM</name>
<evidence type="ECO:0000313" key="2">
    <source>
        <dbReference type="Proteomes" id="UP001148838"/>
    </source>
</evidence>
<evidence type="ECO:0008006" key="3">
    <source>
        <dbReference type="Google" id="ProtNLM"/>
    </source>
</evidence>
<keyword evidence="2" id="KW-1185">Reference proteome</keyword>
<protein>
    <recommendedName>
        <fullName evidence="3">C2H2-type domain-containing protein</fullName>
    </recommendedName>
</protein>
<evidence type="ECO:0000313" key="1">
    <source>
        <dbReference type="EMBL" id="KAJ4445417.1"/>
    </source>
</evidence>